<protein>
    <recommendedName>
        <fullName evidence="8">Adenine phosphoribosyltransferase</fullName>
        <ecNumber evidence="7">2.4.2.7</ecNumber>
    </recommendedName>
</protein>
<comment type="catalytic activity">
    <reaction evidence="1">
        <text>AMP + diphosphate = 5-phospho-alpha-D-ribose 1-diphosphate + adenine</text>
        <dbReference type="Rhea" id="RHEA:16609"/>
        <dbReference type="ChEBI" id="CHEBI:16708"/>
        <dbReference type="ChEBI" id="CHEBI:33019"/>
        <dbReference type="ChEBI" id="CHEBI:58017"/>
        <dbReference type="ChEBI" id="CHEBI:456215"/>
        <dbReference type="EC" id="2.4.2.7"/>
    </reaction>
</comment>
<organism evidence="14 15">
    <name type="scientific">Zophobas morio</name>
    <dbReference type="NCBI Taxonomy" id="2755281"/>
    <lineage>
        <taxon>Eukaryota</taxon>
        <taxon>Metazoa</taxon>
        <taxon>Ecdysozoa</taxon>
        <taxon>Arthropoda</taxon>
        <taxon>Hexapoda</taxon>
        <taxon>Insecta</taxon>
        <taxon>Pterygota</taxon>
        <taxon>Neoptera</taxon>
        <taxon>Endopterygota</taxon>
        <taxon>Coleoptera</taxon>
        <taxon>Polyphaga</taxon>
        <taxon>Cucujiformia</taxon>
        <taxon>Tenebrionidae</taxon>
        <taxon>Zophobas</taxon>
    </lineage>
</organism>
<evidence type="ECO:0000256" key="4">
    <source>
        <dbReference type="ARBA" id="ARBA00004659"/>
    </source>
</evidence>
<dbReference type="FunFam" id="3.40.50.2020:FF:000021">
    <property type="entry name" value="Adenine phosphoribosyltransferase"/>
    <property type="match status" value="1"/>
</dbReference>
<dbReference type="Pfam" id="PF00156">
    <property type="entry name" value="Pribosyltran"/>
    <property type="match status" value="1"/>
</dbReference>
<dbReference type="GO" id="GO:0003999">
    <property type="term" value="F:adenine phosphoribosyltransferase activity"/>
    <property type="evidence" value="ECO:0007669"/>
    <property type="project" value="UniProtKB-EC"/>
</dbReference>
<sequence>MSNPLDLEKKIRKIRDHVNEYPDFPKPGVLFRDVFSVFQNAELVAMLREVLIAFATQIQPPVECVVGIDARGFLLAPFIALELEVPFVPVRKKGKLPGKVASVSYALEYGEANMEIQESSIKEGQRVLIVDDLLATGGSLGAACTLVKKLGGVVEACLVLMELSELKGRLNVPTNVISIIKY</sequence>
<dbReference type="InterPro" id="IPR050054">
    <property type="entry name" value="UPRTase/APRTase"/>
</dbReference>
<comment type="subcellular location">
    <subcellularLocation>
        <location evidence="3">Cytoplasm</location>
    </subcellularLocation>
</comment>
<dbReference type="SUPFAM" id="SSF53271">
    <property type="entry name" value="PRTase-like"/>
    <property type="match status" value="1"/>
</dbReference>
<dbReference type="AlphaFoldDB" id="A0AA38I8A5"/>
<evidence type="ECO:0000313" key="15">
    <source>
        <dbReference type="Proteomes" id="UP001168821"/>
    </source>
</evidence>
<evidence type="ECO:0000259" key="13">
    <source>
        <dbReference type="Pfam" id="PF00156"/>
    </source>
</evidence>
<dbReference type="PANTHER" id="PTHR32315">
    <property type="entry name" value="ADENINE PHOSPHORIBOSYLTRANSFERASE"/>
    <property type="match status" value="1"/>
</dbReference>
<dbReference type="GO" id="GO:0044209">
    <property type="term" value="P:AMP salvage"/>
    <property type="evidence" value="ECO:0007669"/>
    <property type="project" value="TreeGrafter"/>
</dbReference>
<comment type="function">
    <text evidence="2">Catalyzes a salvage reaction resulting in the formation of AMP, that is energically less costly than de novo synthesis.</text>
</comment>
<keyword evidence="11" id="KW-0808">Transferase</keyword>
<keyword evidence="10" id="KW-0328">Glycosyltransferase</keyword>
<keyword evidence="15" id="KW-1185">Reference proteome</keyword>
<evidence type="ECO:0000256" key="1">
    <source>
        <dbReference type="ARBA" id="ARBA00000868"/>
    </source>
</evidence>
<dbReference type="EC" id="2.4.2.7" evidence="7"/>
<dbReference type="CDD" id="cd06223">
    <property type="entry name" value="PRTases_typeI"/>
    <property type="match status" value="1"/>
</dbReference>
<dbReference type="Gene3D" id="3.40.50.2020">
    <property type="match status" value="1"/>
</dbReference>
<dbReference type="InterPro" id="IPR005764">
    <property type="entry name" value="Ade_phspho_trans"/>
</dbReference>
<keyword evidence="9" id="KW-0963">Cytoplasm</keyword>
<reference evidence="14" key="1">
    <citation type="journal article" date="2023" name="G3 (Bethesda)">
        <title>Whole genome assemblies of Zophobas morio and Tenebrio molitor.</title>
        <authorList>
            <person name="Kaur S."/>
            <person name="Stinson S.A."/>
            <person name="diCenzo G.C."/>
        </authorList>
    </citation>
    <scope>NUCLEOTIDE SEQUENCE</scope>
    <source>
        <strain evidence="14">QUZm001</strain>
    </source>
</reference>
<dbReference type="EMBL" id="JALNTZ010000005">
    <property type="protein sequence ID" value="KAJ3650761.1"/>
    <property type="molecule type" value="Genomic_DNA"/>
</dbReference>
<dbReference type="GO" id="GO:0006168">
    <property type="term" value="P:adenine salvage"/>
    <property type="evidence" value="ECO:0007669"/>
    <property type="project" value="InterPro"/>
</dbReference>
<comment type="similarity">
    <text evidence="5">Belongs to the purine/pyrimidine phosphoribosyltransferase family.</text>
</comment>
<dbReference type="NCBIfam" id="TIGR01090">
    <property type="entry name" value="apt"/>
    <property type="match status" value="1"/>
</dbReference>
<evidence type="ECO:0000256" key="12">
    <source>
        <dbReference type="ARBA" id="ARBA00022726"/>
    </source>
</evidence>
<accession>A0AA38I8A5</accession>
<gene>
    <name evidence="14" type="ORF">Zmor_016841</name>
</gene>
<keyword evidence="12" id="KW-0660">Purine salvage</keyword>
<evidence type="ECO:0000256" key="9">
    <source>
        <dbReference type="ARBA" id="ARBA00022490"/>
    </source>
</evidence>
<comment type="subunit">
    <text evidence="6">Homodimer.</text>
</comment>
<evidence type="ECO:0000256" key="8">
    <source>
        <dbReference type="ARBA" id="ARBA00017366"/>
    </source>
</evidence>
<dbReference type="PANTHER" id="PTHR32315:SF3">
    <property type="entry name" value="ADENINE PHOSPHORIBOSYLTRANSFERASE"/>
    <property type="match status" value="1"/>
</dbReference>
<proteinExistence type="inferred from homology"/>
<name>A0AA38I8A5_9CUCU</name>
<evidence type="ECO:0000256" key="6">
    <source>
        <dbReference type="ARBA" id="ARBA00011738"/>
    </source>
</evidence>
<dbReference type="InterPro" id="IPR029057">
    <property type="entry name" value="PRTase-like"/>
</dbReference>
<dbReference type="HAMAP" id="MF_00004">
    <property type="entry name" value="Aden_phosphoribosyltr"/>
    <property type="match status" value="1"/>
</dbReference>
<evidence type="ECO:0000256" key="5">
    <source>
        <dbReference type="ARBA" id="ARBA00008391"/>
    </source>
</evidence>
<evidence type="ECO:0000256" key="11">
    <source>
        <dbReference type="ARBA" id="ARBA00022679"/>
    </source>
</evidence>
<comment type="pathway">
    <text evidence="4">Purine metabolism; AMP biosynthesis via salvage pathway; AMP from adenine: step 1/1.</text>
</comment>
<dbReference type="NCBIfam" id="NF002634">
    <property type="entry name" value="PRK02304.1-3"/>
    <property type="match status" value="1"/>
</dbReference>
<dbReference type="Proteomes" id="UP001168821">
    <property type="component" value="Unassembled WGS sequence"/>
</dbReference>
<evidence type="ECO:0000256" key="3">
    <source>
        <dbReference type="ARBA" id="ARBA00004496"/>
    </source>
</evidence>
<evidence type="ECO:0000313" key="14">
    <source>
        <dbReference type="EMBL" id="KAJ3650761.1"/>
    </source>
</evidence>
<comment type="caution">
    <text evidence="14">The sequence shown here is derived from an EMBL/GenBank/DDBJ whole genome shotgun (WGS) entry which is preliminary data.</text>
</comment>
<feature type="domain" description="Phosphoribosyltransferase" evidence="13">
    <location>
        <begin position="64"/>
        <end position="179"/>
    </location>
</feature>
<dbReference type="GO" id="GO:0006166">
    <property type="term" value="P:purine ribonucleoside salvage"/>
    <property type="evidence" value="ECO:0007669"/>
    <property type="project" value="UniProtKB-KW"/>
</dbReference>
<dbReference type="GO" id="GO:0016208">
    <property type="term" value="F:AMP binding"/>
    <property type="evidence" value="ECO:0007669"/>
    <property type="project" value="TreeGrafter"/>
</dbReference>
<evidence type="ECO:0000256" key="7">
    <source>
        <dbReference type="ARBA" id="ARBA00011893"/>
    </source>
</evidence>
<dbReference type="GO" id="GO:0002055">
    <property type="term" value="F:adenine binding"/>
    <property type="evidence" value="ECO:0007669"/>
    <property type="project" value="TreeGrafter"/>
</dbReference>
<evidence type="ECO:0000256" key="2">
    <source>
        <dbReference type="ARBA" id="ARBA00003968"/>
    </source>
</evidence>
<dbReference type="InterPro" id="IPR000836">
    <property type="entry name" value="PRTase_dom"/>
</dbReference>
<evidence type="ECO:0000256" key="10">
    <source>
        <dbReference type="ARBA" id="ARBA00022676"/>
    </source>
</evidence>
<dbReference type="NCBIfam" id="NF002636">
    <property type="entry name" value="PRK02304.1-5"/>
    <property type="match status" value="1"/>
</dbReference>
<dbReference type="GO" id="GO:0005737">
    <property type="term" value="C:cytoplasm"/>
    <property type="evidence" value="ECO:0007669"/>
    <property type="project" value="UniProtKB-SubCell"/>
</dbReference>